<dbReference type="AlphaFoldDB" id="A0A0C2JCR1"/>
<reference evidence="2 3" key="1">
    <citation type="journal article" date="2014" name="Genome Biol. Evol.">
        <title>The genome of the myxosporean Thelohanellus kitauei shows adaptations to nutrient acquisition within its fish host.</title>
        <authorList>
            <person name="Yang Y."/>
            <person name="Xiong J."/>
            <person name="Zhou Z."/>
            <person name="Huo F."/>
            <person name="Miao W."/>
            <person name="Ran C."/>
            <person name="Liu Y."/>
            <person name="Zhang J."/>
            <person name="Feng J."/>
            <person name="Wang M."/>
            <person name="Wang M."/>
            <person name="Wang L."/>
            <person name="Yao B."/>
        </authorList>
    </citation>
    <scope>NUCLEOTIDE SEQUENCE [LARGE SCALE GENOMIC DNA]</scope>
    <source>
        <strain evidence="2">Wuqing</strain>
    </source>
</reference>
<evidence type="ECO:0000256" key="1">
    <source>
        <dbReference type="SAM" id="Phobius"/>
    </source>
</evidence>
<keyword evidence="3" id="KW-1185">Reference proteome</keyword>
<proteinExistence type="predicted"/>
<evidence type="ECO:0000313" key="3">
    <source>
        <dbReference type="Proteomes" id="UP000031668"/>
    </source>
</evidence>
<gene>
    <name evidence="2" type="ORF">RF11_13463</name>
</gene>
<dbReference type="EMBL" id="JWZT01003352">
    <property type="protein sequence ID" value="KII66988.1"/>
    <property type="molecule type" value="Genomic_DNA"/>
</dbReference>
<keyword evidence="1" id="KW-0472">Membrane</keyword>
<keyword evidence="1" id="KW-1133">Transmembrane helix</keyword>
<protein>
    <submittedName>
        <fullName evidence="2">Uncharacterized protein</fullName>
    </submittedName>
</protein>
<comment type="caution">
    <text evidence="2">The sequence shown here is derived from an EMBL/GenBank/DDBJ whole genome shotgun (WGS) entry which is preliminary data.</text>
</comment>
<evidence type="ECO:0000313" key="2">
    <source>
        <dbReference type="EMBL" id="KII66988.1"/>
    </source>
</evidence>
<feature type="transmembrane region" description="Helical" evidence="1">
    <location>
        <begin position="21"/>
        <end position="46"/>
    </location>
</feature>
<feature type="transmembrane region" description="Helical" evidence="1">
    <location>
        <begin position="79"/>
        <end position="102"/>
    </location>
</feature>
<dbReference type="Proteomes" id="UP000031668">
    <property type="component" value="Unassembled WGS sequence"/>
</dbReference>
<keyword evidence="1" id="KW-0812">Transmembrane</keyword>
<sequence>MSTLYAIISTILAIPGFKFKWLQGISGAIMAITAFFLVMFAFSYSIQYNRIKRERTFIFLPPHRQANLDEFESLRGSSLVFMVWPIILVFVLLAALLLFHFFKGKPQMVYMIEEQQNLSDTY</sequence>
<name>A0A0C2JCR1_THEKT</name>
<organism evidence="2 3">
    <name type="scientific">Thelohanellus kitauei</name>
    <name type="common">Myxosporean</name>
    <dbReference type="NCBI Taxonomy" id="669202"/>
    <lineage>
        <taxon>Eukaryota</taxon>
        <taxon>Metazoa</taxon>
        <taxon>Cnidaria</taxon>
        <taxon>Myxozoa</taxon>
        <taxon>Myxosporea</taxon>
        <taxon>Bivalvulida</taxon>
        <taxon>Platysporina</taxon>
        <taxon>Myxobolidae</taxon>
        <taxon>Thelohanellus</taxon>
    </lineage>
</organism>
<accession>A0A0C2JCR1</accession>